<dbReference type="PANTHER" id="PTHR35802">
    <property type="entry name" value="PROTEASE SYNTHASE AND SPORULATION PROTEIN PAI 2"/>
    <property type="match status" value="1"/>
</dbReference>
<sequence>MYAPVPYYTNDENIAVELINDIVMGTLVARDKEMTASPLPFQVLKRDNGQFILESHFDRRNPLGEVLRKHSDVKVIFWGPNSYISPSQYLTSPRVPTWIFTTLHIEGKVTFLDEPEGASDVVTTLSRHLEPQTSGWDIDQVEDYKQKLVSGIKGFHLKVTRCEAQLRLAQQGSKEELQHLVETLAAQSPVHGHGNIVQAIKKYVLK</sequence>
<dbReference type="InterPro" id="IPR007396">
    <property type="entry name" value="TR_PAI2-type"/>
</dbReference>
<dbReference type="PIRSF" id="PIRSF010372">
    <property type="entry name" value="PaiB"/>
    <property type="match status" value="1"/>
</dbReference>
<evidence type="ECO:0000313" key="2">
    <source>
        <dbReference type="Proteomes" id="UP000219285"/>
    </source>
</evidence>
<dbReference type="InterPro" id="IPR012349">
    <property type="entry name" value="Split_barrel_FMN-bd"/>
</dbReference>
<proteinExistence type="predicted"/>
<dbReference type="KEGG" id="apel:CA267_012300"/>
<dbReference type="Proteomes" id="UP000219285">
    <property type="component" value="Chromosome"/>
</dbReference>
<dbReference type="SUPFAM" id="SSF50475">
    <property type="entry name" value="FMN-binding split barrel"/>
    <property type="match status" value="1"/>
</dbReference>
<dbReference type="AlphaFoldDB" id="A0A6M4MFW2"/>
<evidence type="ECO:0000313" key="1">
    <source>
        <dbReference type="EMBL" id="QJR81505.1"/>
    </source>
</evidence>
<organism evidence="1 2">
    <name type="scientific">Alteromonas pelagimontana</name>
    <dbReference type="NCBI Taxonomy" id="1858656"/>
    <lineage>
        <taxon>Bacteria</taxon>
        <taxon>Pseudomonadati</taxon>
        <taxon>Pseudomonadota</taxon>
        <taxon>Gammaproteobacteria</taxon>
        <taxon>Alteromonadales</taxon>
        <taxon>Alteromonadaceae</taxon>
        <taxon>Alteromonas/Salinimonas group</taxon>
        <taxon>Alteromonas</taxon>
    </lineage>
</organism>
<name>A0A6M4MFW2_9ALTE</name>
<dbReference type="RefSeq" id="WP_075607251.1">
    <property type="nucleotide sequence ID" value="NZ_CP052766.1"/>
</dbReference>
<gene>
    <name evidence="1" type="ORF">CA267_012300</name>
</gene>
<dbReference type="Gene3D" id="2.30.110.10">
    <property type="entry name" value="Electron Transport, Fmn-binding Protein, Chain A"/>
    <property type="match status" value="1"/>
</dbReference>
<dbReference type="Pfam" id="PF04299">
    <property type="entry name" value="FMN_bind_2"/>
    <property type="match status" value="1"/>
</dbReference>
<protein>
    <submittedName>
        <fullName evidence="1">FMN-binding negative transcriptional regulator</fullName>
    </submittedName>
</protein>
<reference evidence="1 2" key="2">
    <citation type="submission" date="2020-04" db="EMBL/GenBank/DDBJ databases">
        <title>Complete genome sequence of Alteromonas pelagimontana 5.12T.</title>
        <authorList>
            <person name="Sinha R.K."/>
            <person name="Krishnan K.P."/>
            <person name="Kurian J.P."/>
        </authorList>
    </citation>
    <scope>NUCLEOTIDE SEQUENCE [LARGE SCALE GENOMIC DNA]</scope>
    <source>
        <strain evidence="1 2">5.12</strain>
    </source>
</reference>
<dbReference type="PANTHER" id="PTHR35802:SF1">
    <property type="entry name" value="PROTEASE SYNTHASE AND SPORULATION PROTEIN PAI 2"/>
    <property type="match status" value="1"/>
</dbReference>
<keyword evidence="2" id="KW-1185">Reference proteome</keyword>
<accession>A0A6M4MFW2</accession>
<dbReference type="EMBL" id="CP052766">
    <property type="protein sequence ID" value="QJR81505.1"/>
    <property type="molecule type" value="Genomic_DNA"/>
</dbReference>
<reference evidence="2" key="1">
    <citation type="submission" date="2014-12" db="EMBL/GenBank/DDBJ databases">
        <title>Complete genome sequence of a multi-drug resistant Klebsiella pneumoniae.</title>
        <authorList>
            <person name="Hua X."/>
            <person name="Chen Q."/>
            <person name="Li X."/>
            <person name="Feng Y."/>
            <person name="Ruan Z."/>
            <person name="Yu Y."/>
        </authorList>
    </citation>
    <scope>NUCLEOTIDE SEQUENCE [LARGE SCALE GENOMIC DNA]</scope>
    <source>
        <strain evidence="2">5.12</strain>
    </source>
</reference>